<evidence type="ECO:0000259" key="16">
    <source>
        <dbReference type="PROSITE" id="PS50119"/>
    </source>
</evidence>
<dbReference type="GO" id="GO:0008270">
    <property type="term" value="F:zinc ion binding"/>
    <property type="evidence" value="ECO:0007669"/>
    <property type="project" value="UniProtKB-KW"/>
</dbReference>
<dbReference type="PROSITE" id="PS50089">
    <property type="entry name" value="ZF_RING_2"/>
    <property type="match status" value="1"/>
</dbReference>
<dbReference type="SUPFAM" id="SSF57845">
    <property type="entry name" value="B-box zinc-binding domain"/>
    <property type="match status" value="1"/>
</dbReference>
<dbReference type="InterPro" id="IPR013083">
    <property type="entry name" value="Znf_RING/FYVE/PHD"/>
</dbReference>
<dbReference type="Pfam" id="PF25600">
    <property type="entry name" value="TRIM_CC"/>
    <property type="match status" value="1"/>
</dbReference>
<dbReference type="CDD" id="cd19769">
    <property type="entry name" value="Bbox2_TRIM16-like"/>
    <property type="match status" value="1"/>
</dbReference>
<dbReference type="Pfam" id="PF15227">
    <property type="entry name" value="zf-C3HC4_4"/>
    <property type="match status" value="1"/>
</dbReference>
<dbReference type="CDD" id="cd04111">
    <property type="entry name" value="Rab39"/>
    <property type="match status" value="1"/>
</dbReference>
<dbReference type="PROSITE" id="PS50119">
    <property type="entry name" value="ZF_BBOX"/>
    <property type="match status" value="1"/>
</dbReference>
<dbReference type="InterPro" id="IPR005225">
    <property type="entry name" value="Small_GTP-bd"/>
</dbReference>
<dbReference type="GO" id="GO:0006914">
    <property type="term" value="P:autophagy"/>
    <property type="evidence" value="ECO:0007669"/>
    <property type="project" value="UniProtKB-KW"/>
</dbReference>
<evidence type="ECO:0000256" key="7">
    <source>
        <dbReference type="ARBA" id="ARBA00023134"/>
    </source>
</evidence>
<dbReference type="FunFam" id="3.40.50.300:FF:001583">
    <property type="entry name" value="RAB42, member RAS oncogene family"/>
    <property type="match status" value="1"/>
</dbReference>
<evidence type="ECO:0000313" key="18">
    <source>
        <dbReference type="Proteomes" id="UP001059041"/>
    </source>
</evidence>
<dbReference type="Gene3D" id="3.30.40.10">
    <property type="entry name" value="Zinc/RING finger domain, C3HC4 (zinc finger)"/>
    <property type="match status" value="1"/>
</dbReference>
<keyword evidence="3" id="KW-0547">Nucleotide-binding</keyword>
<evidence type="ECO:0000259" key="15">
    <source>
        <dbReference type="PROSITE" id="PS50089"/>
    </source>
</evidence>
<dbReference type="GO" id="GO:0032482">
    <property type="term" value="P:Rab protein signal transduction"/>
    <property type="evidence" value="ECO:0007669"/>
    <property type="project" value="InterPro"/>
</dbReference>
<keyword evidence="7" id="KW-0342">GTP-binding</keyword>
<evidence type="ECO:0000256" key="13">
    <source>
        <dbReference type="PROSITE-ProRule" id="PRU00024"/>
    </source>
</evidence>
<dbReference type="SMART" id="SM00336">
    <property type="entry name" value="BBOX"/>
    <property type="match status" value="1"/>
</dbReference>
<dbReference type="InterPro" id="IPR001841">
    <property type="entry name" value="Znf_RING"/>
</dbReference>
<keyword evidence="14" id="KW-0175">Coiled coil</keyword>
<dbReference type="PROSITE" id="PS51419">
    <property type="entry name" value="RAB"/>
    <property type="match status" value="1"/>
</dbReference>
<evidence type="ECO:0000256" key="9">
    <source>
        <dbReference type="ARBA" id="ARBA00023288"/>
    </source>
</evidence>
<keyword evidence="5" id="KW-0862">Zinc</keyword>
<dbReference type="SMART" id="SM00174">
    <property type="entry name" value="RHO"/>
    <property type="match status" value="1"/>
</dbReference>
<evidence type="ECO:0000256" key="12">
    <source>
        <dbReference type="ARBA" id="ARBA00060425"/>
    </source>
</evidence>
<dbReference type="SMART" id="SM00175">
    <property type="entry name" value="RAB"/>
    <property type="match status" value="1"/>
</dbReference>
<dbReference type="InterPro" id="IPR041818">
    <property type="entry name" value="Rab39"/>
</dbReference>
<evidence type="ECO:0000256" key="10">
    <source>
        <dbReference type="ARBA" id="ARBA00023289"/>
    </source>
</evidence>
<evidence type="ECO:0000256" key="2">
    <source>
        <dbReference type="ARBA" id="ARBA00022723"/>
    </source>
</evidence>
<feature type="coiled-coil region" evidence="14">
    <location>
        <begin position="263"/>
        <end position="290"/>
    </location>
</feature>
<feature type="domain" description="B box-type" evidence="16">
    <location>
        <begin position="143"/>
        <end position="183"/>
    </location>
</feature>
<dbReference type="InterPro" id="IPR058030">
    <property type="entry name" value="TRIM8/14/16/25/29/45/65_CC"/>
</dbReference>
<keyword evidence="18" id="KW-1185">Reference proteome</keyword>
<reference evidence="17" key="1">
    <citation type="submission" date="2021-02" db="EMBL/GenBank/DDBJ databases">
        <title>Comparative genomics reveals that relaxation of natural selection precedes convergent phenotypic evolution of cavefish.</title>
        <authorList>
            <person name="Peng Z."/>
        </authorList>
    </citation>
    <scope>NUCLEOTIDE SEQUENCE</scope>
    <source>
        <tissue evidence="17">Muscle</tissue>
    </source>
</reference>
<dbReference type="Pfam" id="PF00071">
    <property type="entry name" value="Ras"/>
    <property type="match status" value="1"/>
</dbReference>
<dbReference type="Gene3D" id="4.10.830.40">
    <property type="match status" value="1"/>
</dbReference>
<evidence type="ECO:0000256" key="4">
    <source>
        <dbReference type="ARBA" id="ARBA00022771"/>
    </source>
</evidence>
<keyword evidence="6" id="KW-0072">Autophagy</keyword>
<dbReference type="AlphaFoldDB" id="A0A9W7WH12"/>
<keyword evidence="1" id="KW-0488">Methylation</keyword>
<evidence type="ECO:0000256" key="3">
    <source>
        <dbReference type="ARBA" id="ARBA00022741"/>
    </source>
</evidence>
<dbReference type="PROSITE" id="PS51420">
    <property type="entry name" value="RHO"/>
    <property type="match status" value="1"/>
</dbReference>
<evidence type="ECO:0000313" key="17">
    <source>
        <dbReference type="EMBL" id="KAI7799306.1"/>
    </source>
</evidence>
<dbReference type="InterPro" id="IPR017907">
    <property type="entry name" value="Znf_RING_CS"/>
</dbReference>
<dbReference type="Pfam" id="PF00643">
    <property type="entry name" value="zf-B_box"/>
    <property type="match status" value="1"/>
</dbReference>
<comment type="caution">
    <text evidence="17">The sequence shown here is derived from an EMBL/GenBank/DDBJ whole genome shotgun (WGS) entry which is preliminary data.</text>
</comment>
<dbReference type="Gene3D" id="3.40.50.300">
    <property type="entry name" value="P-loop containing nucleotide triphosphate hydrolases"/>
    <property type="match status" value="1"/>
</dbReference>
<dbReference type="PROSITE" id="PS51421">
    <property type="entry name" value="RAS"/>
    <property type="match status" value="1"/>
</dbReference>
<keyword evidence="10" id="KW-0636">Prenylation</keyword>
<dbReference type="Gene3D" id="3.30.160.60">
    <property type="entry name" value="Classic Zinc Finger"/>
    <property type="match status" value="1"/>
</dbReference>
<evidence type="ECO:0000256" key="1">
    <source>
        <dbReference type="ARBA" id="ARBA00022481"/>
    </source>
</evidence>
<dbReference type="InterPro" id="IPR027417">
    <property type="entry name" value="P-loop_NTPase"/>
</dbReference>
<dbReference type="Proteomes" id="UP001059041">
    <property type="component" value="Linkage Group LG16"/>
</dbReference>
<dbReference type="NCBIfam" id="TIGR00231">
    <property type="entry name" value="small_GTP"/>
    <property type="match status" value="1"/>
</dbReference>
<dbReference type="SUPFAM" id="SSF52540">
    <property type="entry name" value="P-loop containing nucleoside triphosphate hydrolases"/>
    <property type="match status" value="1"/>
</dbReference>
<keyword evidence="2" id="KW-0479">Metal-binding</keyword>
<name>A0A9W7WH12_TRIRA</name>
<dbReference type="SMART" id="SM00176">
    <property type="entry name" value="RAN"/>
    <property type="match status" value="1"/>
</dbReference>
<gene>
    <name evidence="17" type="ORF">IRJ41_025928</name>
</gene>
<dbReference type="PRINTS" id="PR00449">
    <property type="entry name" value="RASTRNSFRMNG"/>
</dbReference>
<dbReference type="PANTHER" id="PTHR25465:SF5">
    <property type="entry name" value="E3 UBIQUITIN_ISG15 LIGASE TRIM25-RELATED"/>
    <property type="match status" value="1"/>
</dbReference>
<evidence type="ECO:0000256" key="6">
    <source>
        <dbReference type="ARBA" id="ARBA00023006"/>
    </source>
</evidence>
<evidence type="ECO:0000256" key="11">
    <source>
        <dbReference type="ARBA" id="ARBA00046278"/>
    </source>
</evidence>
<dbReference type="GO" id="GO:0003924">
    <property type="term" value="F:GTPase activity"/>
    <property type="evidence" value="ECO:0007669"/>
    <property type="project" value="InterPro"/>
</dbReference>
<keyword evidence="8" id="KW-0472">Membrane</keyword>
<dbReference type="PANTHER" id="PTHR25465">
    <property type="entry name" value="B-BOX DOMAIN CONTAINING"/>
    <property type="match status" value="1"/>
</dbReference>
<keyword evidence="9" id="KW-0449">Lipoprotein</keyword>
<dbReference type="GO" id="GO:0120281">
    <property type="term" value="C:autolysosome membrane"/>
    <property type="evidence" value="ECO:0007669"/>
    <property type="project" value="UniProtKB-SubCell"/>
</dbReference>
<protein>
    <submittedName>
        <fullName evidence="17">Tripartite motif-containing protein</fullName>
    </submittedName>
</protein>
<evidence type="ECO:0000256" key="5">
    <source>
        <dbReference type="ARBA" id="ARBA00022833"/>
    </source>
</evidence>
<dbReference type="InterPro" id="IPR000315">
    <property type="entry name" value="Znf_B-box"/>
</dbReference>
<accession>A0A9W7WH12</accession>
<evidence type="ECO:0000256" key="8">
    <source>
        <dbReference type="ARBA" id="ARBA00023136"/>
    </source>
</evidence>
<dbReference type="SMART" id="SM00184">
    <property type="entry name" value="RING"/>
    <property type="match status" value="1"/>
</dbReference>
<dbReference type="InterPro" id="IPR001806">
    <property type="entry name" value="Small_GTPase"/>
</dbReference>
<sequence>MASISVDQDHFMCSVCLDLLKDPVTLHCGHTYCMRCITDCWDQDDQTGIYSCPQCRQTFSPRPVLGKNVVVAEMVEKLKKTRLSGVCYAGAGDVECDVCTGRKHKAIKSCLTCLKSYCQTHLERHEEFLSGNSHKIVTVTRKLKEMICPQHQKLLEVFCRTDQQCVCLMCLMDEHKNHDTVSAAAQRTHEEKHLKETQRKFQEKIHQREKDVQELRDAVECHKRCAQTTVEDCEMMLTEVMSLIERRRSEVTQLIRDQETAAVSPAEGLLERLKQEIDDLRRRDAELDKISHTDDHITFLQSFQSLSAPPESPDDISVTFLISFDAVRESVRQLRDKLQDFCTQPMRKISVLSIVTCPSPSLCSYPSSVFPLYKSCLYSQIILLGDSTVGKSSLLKRFTDGIYSDVADPTVGVDFYARSLDIEPGVKIKLQLWDTAGQERFRSITTSYYRNSVGGLLVFDLTNRKTFDHVREWHREVSEHILPHHMVYILIGHKSDLGRDRKVSRDEAEQLAAELGLRYVETSAKCNSNVERAFELLTRDIYELMKMGEISTRDGWDGVKSGLTAKVLYPAEEVAEREKSCNC</sequence>
<dbReference type="InterPro" id="IPR051051">
    <property type="entry name" value="E3_ubiq-ligase_TRIM/RNF"/>
</dbReference>
<dbReference type="GO" id="GO:0005525">
    <property type="term" value="F:GTP binding"/>
    <property type="evidence" value="ECO:0007669"/>
    <property type="project" value="UniProtKB-KW"/>
</dbReference>
<keyword evidence="4 13" id="KW-0863">Zinc-finger</keyword>
<dbReference type="EMBL" id="JAFHDT010000016">
    <property type="protein sequence ID" value="KAI7799306.1"/>
    <property type="molecule type" value="Genomic_DNA"/>
</dbReference>
<organism evidence="17 18">
    <name type="scientific">Triplophysa rosa</name>
    <name type="common">Cave loach</name>
    <dbReference type="NCBI Taxonomy" id="992332"/>
    <lineage>
        <taxon>Eukaryota</taxon>
        <taxon>Metazoa</taxon>
        <taxon>Chordata</taxon>
        <taxon>Craniata</taxon>
        <taxon>Vertebrata</taxon>
        <taxon>Euteleostomi</taxon>
        <taxon>Actinopterygii</taxon>
        <taxon>Neopterygii</taxon>
        <taxon>Teleostei</taxon>
        <taxon>Ostariophysi</taxon>
        <taxon>Cypriniformes</taxon>
        <taxon>Nemacheilidae</taxon>
        <taxon>Triplophysa</taxon>
    </lineage>
</organism>
<dbReference type="GO" id="GO:0012505">
    <property type="term" value="C:endomembrane system"/>
    <property type="evidence" value="ECO:0007669"/>
    <property type="project" value="UniProtKB-SubCell"/>
</dbReference>
<evidence type="ECO:0000256" key="14">
    <source>
        <dbReference type="SAM" id="Coils"/>
    </source>
</evidence>
<proteinExistence type="predicted"/>
<dbReference type="PROSITE" id="PS00518">
    <property type="entry name" value="ZF_RING_1"/>
    <property type="match status" value="1"/>
</dbReference>
<comment type="subcellular location">
    <subcellularLocation>
        <location evidence="12">Autolysosome membrane</location>
    </subcellularLocation>
    <subcellularLocation>
        <location evidence="11">Endomembrane system</location>
        <topology evidence="11">Lipid-anchor</topology>
        <orientation evidence="11">Cytoplasmic side</orientation>
    </subcellularLocation>
</comment>
<feature type="domain" description="RING-type" evidence="15">
    <location>
        <begin position="13"/>
        <end position="56"/>
    </location>
</feature>
<dbReference type="SUPFAM" id="SSF57850">
    <property type="entry name" value="RING/U-box"/>
    <property type="match status" value="1"/>
</dbReference>
<dbReference type="SMART" id="SM00173">
    <property type="entry name" value="RAS"/>
    <property type="match status" value="1"/>
</dbReference>